<reference evidence="1 2" key="1">
    <citation type="journal article" date="2020" name="Harmful Algae">
        <title>Molecular and morphological characterization of a novel dihydroanatoxin-a producing Microcoleus species (cyanobacteria) from the Russian River, California, USA.</title>
        <authorList>
            <person name="Conklin K.Y."/>
            <person name="Stancheva R."/>
            <person name="Otten T.G."/>
            <person name="Fadness R."/>
            <person name="Boyer G.L."/>
            <person name="Read B."/>
            <person name="Zhang X."/>
            <person name="Sheath R.G."/>
        </authorList>
    </citation>
    <scope>NUCLEOTIDE SEQUENCE [LARGE SCALE GENOMIC DNA]</scope>
    <source>
        <strain evidence="1 2">PTRS2</strain>
    </source>
</reference>
<sequence length="45" mass="5035">MEQPHSIDSKHLITYNLDEMPQGTFTASIKIIAYPVNLGFIASKN</sequence>
<organism evidence="1 2">
    <name type="scientific">Microcoleus anatoxicus PTRS2</name>
    <dbReference type="NCBI Taxonomy" id="2705321"/>
    <lineage>
        <taxon>Bacteria</taxon>
        <taxon>Bacillati</taxon>
        <taxon>Cyanobacteriota</taxon>
        <taxon>Cyanophyceae</taxon>
        <taxon>Oscillatoriophycideae</taxon>
        <taxon>Oscillatoriales</taxon>
        <taxon>Microcoleaceae</taxon>
        <taxon>Microcoleus</taxon>
        <taxon>Microcoleus anatoxicus</taxon>
    </lineage>
</organism>
<accession>A0ABU8YJ68</accession>
<dbReference type="Proteomes" id="UP001384579">
    <property type="component" value="Unassembled WGS sequence"/>
</dbReference>
<dbReference type="RefSeq" id="WP_340541293.1">
    <property type="nucleotide sequence ID" value="NZ_JBBLXS010000049.1"/>
</dbReference>
<evidence type="ECO:0000313" key="2">
    <source>
        <dbReference type="Proteomes" id="UP001384579"/>
    </source>
</evidence>
<gene>
    <name evidence="1" type="ORF">WMG39_06010</name>
</gene>
<name>A0ABU8YJ68_9CYAN</name>
<comment type="caution">
    <text evidence="1">The sequence shown here is derived from an EMBL/GenBank/DDBJ whole genome shotgun (WGS) entry which is preliminary data.</text>
</comment>
<evidence type="ECO:0000313" key="1">
    <source>
        <dbReference type="EMBL" id="MEK0184406.1"/>
    </source>
</evidence>
<protein>
    <submittedName>
        <fullName evidence="1">Uncharacterized protein</fullName>
    </submittedName>
</protein>
<keyword evidence="2" id="KW-1185">Reference proteome</keyword>
<proteinExistence type="predicted"/>
<dbReference type="EMBL" id="JBBLXS010000049">
    <property type="protein sequence ID" value="MEK0184406.1"/>
    <property type="molecule type" value="Genomic_DNA"/>
</dbReference>